<name>T1F2B0_HELRO</name>
<dbReference type="EMBL" id="AMQM01003379">
    <property type="status" value="NOT_ANNOTATED_CDS"/>
    <property type="molecule type" value="Genomic_DNA"/>
</dbReference>
<dbReference type="CTD" id="20202960"/>
<reference evidence="2" key="3">
    <citation type="submission" date="2015-06" db="UniProtKB">
        <authorList>
            <consortium name="EnsemblMetazoa"/>
        </authorList>
    </citation>
    <scope>IDENTIFICATION</scope>
</reference>
<dbReference type="Proteomes" id="UP000015101">
    <property type="component" value="Unassembled WGS sequence"/>
</dbReference>
<dbReference type="EnsemblMetazoa" id="HelroT169760">
    <property type="protein sequence ID" value="HelroP169760"/>
    <property type="gene ID" value="HelroG169760"/>
</dbReference>
<dbReference type="RefSeq" id="XP_009013825.1">
    <property type="nucleotide sequence ID" value="XM_009015577.1"/>
</dbReference>
<dbReference type="HOGENOM" id="CLU_2111465_0_0_1"/>
<reference evidence="1 3" key="2">
    <citation type="journal article" date="2013" name="Nature">
        <title>Insights into bilaterian evolution from three spiralian genomes.</title>
        <authorList>
            <person name="Simakov O."/>
            <person name="Marletaz F."/>
            <person name="Cho S.J."/>
            <person name="Edsinger-Gonzales E."/>
            <person name="Havlak P."/>
            <person name="Hellsten U."/>
            <person name="Kuo D.H."/>
            <person name="Larsson T."/>
            <person name="Lv J."/>
            <person name="Arendt D."/>
            <person name="Savage R."/>
            <person name="Osoegawa K."/>
            <person name="de Jong P."/>
            <person name="Grimwood J."/>
            <person name="Chapman J.A."/>
            <person name="Shapiro H."/>
            <person name="Aerts A."/>
            <person name="Otillar R.P."/>
            <person name="Terry A.Y."/>
            <person name="Boore J.L."/>
            <person name="Grigoriev I.V."/>
            <person name="Lindberg D.R."/>
            <person name="Seaver E.C."/>
            <person name="Weisblat D.A."/>
            <person name="Putnam N.H."/>
            <person name="Rokhsar D.S."/>
        </authorList>
    </citation>
    <scope>NUCLEOTIDE SEQUENCE</scope>
</reference>
<dbReference type="GeneID" id="20202960"/>
<keyword evidence="3" id="KW-1185">Reference proteome</keyword>
<dbReference type="KEGG" id="hro:HELRODRAFT_169760"/>
<dbReference type="AlphaFoldDB" id="T1F2B0"/>
<gene>
    <name evidence="2" type="primary">20202960</name>
    <name evidence="1" type="ORF">HELRODRAFT_169760</name>
</gene>
<organism evidence="2 3">
    <name type="scientific">Helobdella robusta</name>
    <name type="common">Californian leech</name>
    <dbReference type="NCBI Taxonomy" id="6412"/>
    <lineage>
        <taxon>Eukaryota</taxon>
        <taxon>Metazoa</taxon>
        <taxon>Spiralia</taxon>
        <taxon>Lophotrochozoa</taxon>
        <taxon>Annelida</taxon>
        <taxon>Clitellata</taxon>
        <taxon>Hirudinea</taxon>
        <taxon>Rhynchobdellida</taxon>
        <taxon>Glossiphoniidae</taxon>
        <taxon>Helobdella</taxon>
    </lineage>
</organism>
<evidence type="ECO:0000313" key="1">
    <source>
        <dbReference type="EMBL" id="ESO08036.1"/>
    </source>
</evidence>
<dbReference type="EMBL" id="KB096134">
    <property type="protein sequence ID" value="ESO08036.1"/>
    <property type="molecule type" value="Genomic_DNA"/>
</dbReference>
<reference evidence="3" key="1">
    <citation type="submission" date="2012-12" db="EMBL/GenBank/DDBJ databases">
        <authorList>
            <person name="Hellsten U."/>
            <person name="Grimwood J."/>
            <person name="Chapman J.A."/>
            <person name="Shapiro H."/>
            <person name="Aerts A."/>
            <person name="Otillar R.P."/>
            <person name="Terry A.Y."/>
            <person name="Boore J.L."/>
            <person name="Simakov O."/>
            <person name="Marletaz F."/>
            <person name="Cho S.-J."/>
            <person name="Edsinger-Gonzales E."/>
            <person name="Havlak P."/>
            <person name="Kuo D.-H."/>
            <person name="Larsson T."/>
            <person name="Lv J."/>
            <person name="Arendt D."/>
            <person name="Savage R."/>
            <person name="Osoegawa K."/>
            <person name="de Jong P."/>
            <person name="Lindberg D.R."/>
            <person name="Seaver E.C."/>
            <person name="Weisblat D.A."/>
            <person name="Putnam N.H."/>
            <person name="Grigoriev I.V."/>
            <person name="Rokhsar D.S."/>
        </authorList>
    </citation>
    <scope>NUCLEOTIDE SEQUENCE</scope>
</reference>
<dbReference type="InParanoid" id="T1F2B0"/>
<accession>T1F2B0</accession>
<proteinExistence type="predicted"/>
<sequence length="115" mass="13217">MADECGMNTLYTQLDDERKCLISLDKELCYQKSRVRDCEDILVLLQNEIECKNRQFNDVDNVKVDLVKATQCLRSENQKLMKLLAVLTADLNNLLRLASAMAEKANVGDRCKTRF</sequence>
<evidence type="ECO:0000313" key="2">
    <source>
        <dbReference type="EnsemblMetazoa" id="HelroP169760"/>
    </source>
</evidence>
<protein>
    <submittedName>
        <fullName evidence="1 2">Uncharacterized protein</fullName>
    </submittedName>
</protein>
<evidence type="ECO:0000313" key="3">
    <source>
        <dbReference type="Proteomes" id="UP000015101"/>
    </source>
</evidence>